<evidence type="ECO:0000256" key="1">
    <source>
        <dbReference type="ARBA" id="ARBA00000085"/>
    </source>
</evidence>
<dbReference type="Pfam" id="PF00072">
    <property type="entry name" value="Response_reg"/>
    <property type="match status" value="1"/>
</dbReference>
<keyword evidence="4" id="KW-0808">Transferase</keyword>
<comment type="caution">
    <text evidence="13">The sequence shown here is derived from an EMBL/GenBank/DDBJ whole genome shotgun (WGS) entry which is preliminary data.</text>
</comment>
<dbReference type="CDD" id="cd00156">
    <property type="entry name" value="REC"/>
    <property type="match status" value="1"/>
</dbReference>
<keyword evidence="6 13" id="KW-0418">Kinase</keyword>
<dbReference type="InterPro" id="IPR035965">
    <property type="entry name" value="PAS-like_dom_sf"/>
</dbReference>
<evidence type="ECO:0000256" key="5">
    <source>
        <dbReference type="ARBA" id="ARBA00022741"/>
    </source>
</evidence>
<dbReference type="CDD" id="cd00082">
    <property type="entry name" value="HisKA"/>
    <property type="match status" value="1"/>
</dbReference>
<dbReference type="InterPro" id="IPR003594">
    <property type="entry name" value="HATPase_dom"/>
</dbReference>
<dbReference type="InterPro" id="IPR011006">
    <property type="entry name" value="CheY-like_superfamily"/>
</dbReference>
<feature type="domain" description="Response regulatory" evidence="11">
    <location>
        <begin position="408"/>
        <end position="524"/>
    </location>
</feature>
<evidence type="ECO:0000256" key="7">
    <source>
        <dbReference type="ARBA" id="ARBA00022840"/>
    </source>
</evidence>
<proteinExistence type="predicted"/>
<dbReference type="InterPro" id="IPR005467">
    <property type="entry name" value="His_kinase_dom"/>
</dbReference>
<evidence type="ECO:0000313" key="14">
    <source>
        <dbReference type="Proteomes" id="UP000238937"/>
    </source>
</evidence>
<dbReference type="InterPro" id="IPR013767">
    <property type="entry name" value="PAS_fold"/>
</dbReference>
<accession>A0A2T1GDJ0</accession>
<evidence type="ECO:0000259" key="12">
    <source>
        <dbReference type="PROSITE" id="PS50112"/>
    </source>
</evidence>
<dbReference type="EC" id="2.7.13.3" evidence="2"/>
<evidence type="ECO:0000256" key="2">
    <source>
        <dbReference type="ARBA" id="ARBA00012438"/>
    </source>
</evidence>
<dbReference type="SMART" id="SM00388">
    <property type="entry name" value="HisKA"/>
    <property type="match status" value="1"/>
</dbReference>
<dbReference type="NCBIfam" id="TIGR00229">
    <property type="entry name" value="sensory_box"/>
    <property type="match status" value="1"/>
</dbReference>
<dbReference type="PRINTS" id="PR00344">
    <property type="entry name" value="BCTRLSENSOR"/>
</dbReference>
<dbReference type="EMBL" id="PVWO01000179">
    <property type="protein sequence ID" value="PSB55562.1"/>
    <property type="molecule type" value="Genomic_DNA"/>
</dbReference>
<reference evidence="13 14" key="1">
    <citation type="submission" date="2018-03" db="EMBL/GenBank/DDBJ databases">
        <title>The ancient ancestry and fast evolution of plastids.</title>
        <authorList>
            <person name="Moore K.R."/>
            <person name="Magnabosco C."/>
            <person name="Momper L."/>
            <person name="Gold D.A."/>
            <person name="Bosak T."/>
            <person name="Fournier G.P."/>
        </authorList>
    </citation>
    <scope>NUCLEOTIDE SEQUENCE [LARGE SCALE GENOMIC DNA]</scope>
    <source>
        <strain evidence="13 14">CCALA 037</strain>
    </source>
</reference>
<dbReference type="Gene3D" id="1.10.287.130">
    <property type="match status" value="1"/>
</dbReference>
<dbReference type="InterPro" id="IPR036890">
    <property type="entry name" value="HATPase_C_sf"/>
</dbReference>
<dbReference type="Proteomes" id="UP000238937">
    <property type="component" value="Unassembled WGS sequence"/>
</dbReference>
<dbReference type="SMART" id="SM00387">
    <property type="entry name" value="HATPase_c"/>
    <property type="match status" value="1"/>
</dbReference>
<dbReference type="SUPFAM" id="SSF47384">
    <property type="entry name" value="Homodimeric domain of signal transducing histidine kinase"/>
    <property type="match status" value="1"/>
</dbReference>
<dbReference type="InterPro" id="IPR004358">
    <property type="entry name" value="Sig_transdc_His_kin-like_C"/>
</dbReference>
<dbReference type="PROSITE" id="PS50110">
    <property type="entry name" value="RESPONSE_REGULATORY"/>
    <property type="match status" value="1"/>
</dbReference>
<dbReference type="Gene3D" id="3.40.50.2300">
    <property type="match status" value="1"/>
</dbReference>
<keyword evidence="3 9" id="KW-0597">Phosphoprotein</keyword>
<evidence type="ECO:0000259" key="10">
    <source>
        <dbReference type="PROSITE" id="PS50109"/>
    </source>
</evidence>
<evidence type="ECO:0000256" key="4">
    <source>
        <dbReference type="ARBA" id="ARBA00022679"/>
    </source>
</evidence>
<dbReference type="InterPro" id="IPR001789">
    <property type="entry name" value="Sig_transdc_resp-reg_receiver"/>
</dbReference>
<keyword evidence="5" id="KW-0547">Nucleotide-binding</keyword>
<dbReference type="GO" id="GO:0006355">
    <property type="term" value="P:regulation of DNA-templated transcription"/>
    <property type="evidence" value="ECO:0007669"/>
    <property type="project" value="InterPro"/>
</dbReference>
<dbReference type="PROSITE" id="PS50112">
    <property type="entry name" value="PAS"/>
    <property type="match status" value="1"/>
</dbReference>
<keyword evidence="14" id="KW-1185">Reference proteome</keyword>
<dbReference type="RefSeq" id="WP_106306064.1">
    <property type="nucleotide sequence ID" value="NZ_PVWO01000179.1"/>
</dbReference>
<dbReference type="Gene3D" id="3.30.565.10">
    <property type="entry name" value="Histidine kinase-like ATPase, C-terminal domain"/>
    <property type="match status" value="1"/>
</dbReference>
<dbReference type="InterPro" id="IPR036097">
    <property type="entry name" value="HisK_dim/P_sf"/>
</dbReference>
<feature type="modified residue" description="4-aspartylphosphate" evidence="9">
    <location>
        <position position="459"/>
    </location>
</feature>
<feature type="domain" description="PAS" evidence="12">
    <location>
        <begin position="33"/>
        <end position="96"/>
    </location>
</feature>
<gene>
    <name evidence="13" type="ORF">C7B77_14630</name>
</gene>
<dbReference type="SUPFAM" id="SSF52172">
    <property type="entry name" value="CheY-like"/>
    <property type="match status" value="1"/>
</dbReference>
<organism evidence="13 14">
    <name type="scientific">Chamaesiphon polymorphus CCALA 037</name>
    <dbReference type="NCBI Taxonomy" id="2107692"/>
    <lineage>
        <taxon>Bacteria</taxon>
        <taxon>Bacillati</taxon>
        <taxon>Cyanobacteriota</taxon>
        <taxon>Cyanophyceae</taxon>
        <taxon>Gomontiellales</taxon>
        <taxon>Chamaesiphonaceae</taxon>
        <taxon>Chamaesiphon</taxon>
    </lineage>
</organism>
<dbReference type="SMART" id="SM00448">
    <property type="entry name" value="REC"/>
    <property type="match status" value="1"/>
</dbReference>
<dbReference type="AlphaFoldDB" id="A0A2T1GDJ0"/>
<dbReference type="Pfam" id="PF00512">
    <property type="entry name" value="HisKA"/>
    <property type="match status" value="1"/>
</dbReference>
<evidence type="ECO:0000256" key="6">
    <source>
        <dbReference type="ARBA" id="ARBA00022777"/>
    </source>
</evidence>
<dbReference type="PANTHER" id="PTHR43065">
    <property type="entry name" value="SENSOR HISTIDINE KINASE"/>
    <property type="match status" value="1"/>
</dbReference>
<dbReference type="SMART" id="SM00091">
    <property type="entry name" value="PAS"/>
    <property type="match status" value="1"/>
</dbReference>
<name>A0A2T1GDJ0_9CYAN</name>
<dbReference type="SUPFAM" id="SSF55874">
    <property type="entry name" value="ATPase domain of HSP90 chaperone/DNA topoisomerase II/histidine kinase"/>
    <property type="match status" value="1"/>
</dbReference>
<dbReference type="InterPro" id="IPR003661">
    <property type="entry name" value="HisK_dim/P_dom"/>
</dbReference>
<dbReference type="GO" id="GO:0000155">
    <property type="term" value="F:phosphorelay sensor kinase activity"/>
    <property type="evidence" value="ECO:0007669"/>
    <property type="project" value="InterPro"/>
</dbReference>
<evidence type="ECO:0000313" key="13">
    <source>
        <dbReference type="EMBL" id="PSB55562.1"/>
    </source>
</evidence>
<dbReference type="CDD" id="cd00130">
    <property type="entry name" value="PAS"/>
    <property type="match status" value="1"/>
</dbReference>
<dbReference type="InterPro" id="IPR000014">
    <property type="entry name" value="PAS"/>
</dbReference>
<dbReference type="PANTHER" id="PTHR43065:SF46">
    <property type="entry name" value="C4-DICARBOXYLATE TRANSPORT SENSOR PROTEIN DCTB"/>
    <property type="match status" value="1"/>
</dbReference>
<dbReference type="Pfam" id="PF02518">
    <property type="entry name" value="HATPase_c"/>
    <property type="match status" value="1"/>
</dbReference>
<dbReference type="OrthoDB" id="9788063at2"/>
<dbReference type="Gene3D" id="3.30.450.20">
    <property type="entry name" value="PAS domain"/>
    <property type="match status" value="1"/>
</dbReference>
<dbReference type="GO" id="GO:0005524">
    <property type="term" value="F:ATP binding"/>
    <property type="evidence" value="ECO:0007669"/>
    <property type="project" value="UniProtKB-KW"/>
</dbReference>
<keyword evidence="8" id="KW-0902">Two-component regulatory system</keyword>
<comment type="catalytic activity">
    <reaction evidence="1">
        <text>ATP + protein L-histidine = ADP + protein N-phospho-L-histidine.</text>
        <dbReference type="EC" id="2.7.13.3"/>
    </reaction>
</comment>
<dbReference type="SUPFAM" id="SSF55785">
    <property type="entry name" value="PYP-like sensor domain (PAS domain)"/>
    <property type="match status" value="1"/>
</dbReference>
<protein>
    <recommendedName>
        <fullName evidence="2">histidine kinase</fullName>
        <ecNumber evidence="2">2.7.13.3</ecNumber>
    </recommendedName>
</protein>
<keyword evidence="7" id="KW-0067">ATP-binding</keyword>
<evidence type="ECO:0000256" key="9">
    <source>
        <dbReference type="PROSITE-ProRule" id="PRU00169"/>
    </source>
</evidence>
<evidence type="ECO:0000256" key="8">
    <source>
        <dbReference type="ARBA" id="ARBA00023012"/>
    </source>
</evidence>
<feature type="domain" description="Histidine kinase" evidence="10">
    <location>
        <begin position="163"/>
        <end position="388"/>
    </location>
</feature>
<sequence>MEMKSPSGVVRDVRVVPDRIEELHYLCCKRSILLDLVTDAIVLWSIEGAIKYWNRSAERIYGWLAEKVVGKQIVDVLYDLDDPHYQIAIAQTLDRGEWCGEFQILTKAGKSSTVTSRWYLIMAADGTPQSILTIDTDITEHKLLERQFLHAQRLENLGTLASGIAHDLNNILTPIVAITELLPLKLKNLDERTQKLLSTLSDNSKRGRELISQILTFARGGGNEHTILQPRHLLAEVLQIAKQTFPKSIEISLQIESSHLWTLSADANQLHQVLLNLCINARDAMPNGGELTIMAENIVLSDEYSKLHPNAQGGAYVAITVADTGTGIPAELLERIFEPFFTTKPIGKGTGLGLSTVLTIVNNHQGFVDVSSQVGKGSQFRFYLPAIEQLEPECVPAIQPKLTGKGELILIVDDEPSIREILGTTIESYEYQSVTARDSQQAIDLYTKHHLEIGTILLDYMMPGGNPTQTIATLHSIDPDVRIIVMSGLSAHEVAAQNHGKAIKAFLAKPFSTQDLLHALKAALN</sequence>
<evidence type="ECO:0000256" key="3">
    <source>
        <dbReference type="ARBA" id="ARBA00022553"/>
    </source>
</evidence>
<dbReference type="Pfam" id="PF00989">
    <property type="entry name" value="PAS"/>
    <property type="match status" value="1"/>
</dbReference>
<dbReference type="PROSITE" id="PS50109">
    <property type="entry name" value="HIS_KIN"/>
    <property type="match status" value="1"/>
</dbReference>
<evidence type="ECO:0000259" key="11">
    <source>
        <dbReference type="PROSITE" id="PS50110"/>
    </source>
</evidence>